<feature type="non-terminal residue" evidence="1">
    <location>
        <position position="577"/>
    </location>
</feature>
<proteinExistence type="predicted"/>
<dbReference type="RefSeq" id="WP_137999093.1">
    <property type="nucleotide sequence ID" value="NZ_SJDU01000371.1"/>
</dbReference>
<name>A0ABY2TNH2_9SPIR</name>
<protein>
    <submittedName>
        <fullName evidence="1">Uncharacterized protein</fullName>
    </submittedName>
</protein>
<reference evidence="1 2" key="1">
    <citation type="journal article" date="2019" name="Anaerobe">
        <title>Brachyspira catarrhinii sp. nov., an anaerobic intestinal spirochaete isolated from vervet monkeys may have been misidentified as Brachyspira aalborgi in previous studies.</title>
        <authorList>
            <person name="Phillips N.D."/>
            <person name="La T."/>
            <person name="Hampson D.J."/>
        </authorList>
    </citation>
    <scope>NUCLEOTIDE SEQUENCE [LARGE SCALE GENOMIC DNA]</scope>
    <source>
        <strain evidence="1 2">Z12</strain>
    </source>
</reference>
<evidence type="ECO:0000313" key="2">
    <source>
        <dbReference type="Proteomes" id="UP000310168"/>
    </source>
</evidence>
<evidence type="ECO:0000313" key="1">
    <source>
        <dbReference type="EMBL" id="TKZ30177.1"/>
    </source>
</evidence>
<organism evidence="1 2">
    <name type="scientific">Brachyspira catarrhinii</name>
    <dbReference type="NCBI Taxonomy" id="2528966"/>
    <lineage>
        <taxon>Bacteria</taxon>
        <taxon>Pseudomonadati</taxon>
        <taxon>Spirochaetota</taxon>
        <taxon>Spirochaetia</taxon>
        <taxon>Brachyspirales</taxon>
        <taxon>Brachyspiraceae</taxon>
        <taxon>Brachyspira</taxon>
    </lineage>
</organism>
<dbReference type="Proteomes" id="UP000310168">
    <property type="component" value="Unassembled WGS sequence"/>
</dbReference>
<keyword evidence="2" id="KW-1185">Reference proteome</keyword>
<accession>A0ABY2TNH2</accession>
<dbReference type="EMBL" id="SJDU01000371">
    <property type="protein sequence ID" value="TKZ30177.1"/>
    <property type="molecule type" value="Genomic_DNA"/>
</dbReference>
<gene>
    <name evidence="1" type="ORF">EZH24_10600</name>
</gene>
<sequence>MRELYKKFDSKKFDEVLAKLNKIDINQKVNEHNFCYAYDDAEDQELKKKELYERINCLICMYDTDDIDIPILLQSINYLYKNINEYDFTINYRALFFFFAFTKIKTVMENKNEKEIQVYNALYFLYDMYFHHIYIDDIKKFLSNDYVVVSGEFGNEDFDFDIDKYIEDVRKLIIELDEHSFYSYAKKDFKDANFEDINLLYFYFIHRAFTFGEFNPFRIEIKYEILNKDGFIDNAIEYLNTVNFTDYKYHIIHDMNVERLEYIYFWTDDYLALDIFKTNAYVLNLSAQYNYFKYLKTKDEKYRDNAISYMYDVVLSVSKYHNMTLMERTKTLFENMLYILFRECESYSDFEVMIYAIALKISDFRFDYVRYDYLNIAKHKNKNGEVCYFYHDYDIKEMALRNYYLETRKNEIEKSLIKFGHIQNNSNNNEDDFKACKEELDFLKTLCYEFTNLAKDLKNIKKIQNIIDICTTLNINYILKFSKLKFYKYNDKGLENGFDIITNNTIIYEAIENIKLIYMFYYSKIKAKEFDACLKLNEQIVNYINILKDEKKYDIIEQIIISLKAYINADDYENKLK</sequence>
<comment type="caution">
    <text evidence="1">The sequence shown here is derived from an EMBL/GenBank/DDBJ whole genome shotgun (WGS) entry which is preliminary data.</text>
</comment>